<dbReference type="InterPro" id="IPR050430">
    <property type="entry name" value="Peptidase_S1"/>
</dbReference>
<reference evidence="7" key="1">
    <citation type="journal article" date="2023" name="IScience">
        <title>Live-bearing cockroach genome reveals convergent evolutionary mechanisms linked to viviparity in insects and beyond.</title>
        <authorList>
            <person name="Fouks B."/>
            <person name="Harrison M.C."/>
            <person name="Mikhailova A.A."/>
            <person name="Marchal E."/>
            <person name="English S."/>
            <person name="Carruthers M."/>
            <person name="Jennings E.C."/>
            <person name="Chiamaka E.L."/>
            <person name="Frigard R.A."/>
            <person name="Pippel M."/>
            <person name="Attardo G.M."/>
            <person name="Benoit J.B."/>
            <person name="Bornberg-Bauer E."/>
            <person name="Tobe S.S."/>
        </authorList>
    </citation>
    <scope>NUCLEOTIDE SEQUENCE</scope>
    <source>
        <strain evidence="7">Stay&amp;Tobe</strain>
    </source>
</reference>
<dbReference type="GO" id="GO:0006508">
    <property type="term" value="P:proteolysis"/>
    <property type="evidence" value="ECO:0007669"/>
    <property type="project" value="UniProtKB-KW"/>
</dbReference>
<dbReference type="SUPFAM" id="SSF50494">
    <property type="entry name" value="Trypsin-like serine proteases"/>
    <property type="match status" value="1"/>
</dbReference>
<evidence type="ECO:0000256" key="4">
    <source>
        <dbReference type="ARBA" id="ARBA00022825"/>
    </source>
</evidence>
<keyword evidence="2" id="KW-0645">Protease</keyword>
<dbReference type="PANTHER" id="PTHR24276">
    <property type="entry name" value="POLYSERASE-RELATED"/>
    <property type="match status" value="1"/>
</dbReference>
<reference evidence="7" key="2">
    <citation type="submission" date="2023-05" db="EMBL/GenBank/DDBJ databases">
        <authorList>
            <person name="Fouks B."/>
        </authorList>
    </citation>
    <scope>NUCLEOTIDE SEQUENCE</scope>
    <source>
        <strain evidence="7">Stay&amp;Tobe</strain>
        <tissue evidence="7">Testes</tissue>
    </source>
</reference>
<dbReference type="Proteomes" id="UP001233999">
    <property type="component" value="Unassembled WGS sequence"/>
</dbReference>
<dbReference type="InterPro" id="IPR001314">
    <property type="entry name" value="Peptidase_S1A"/>
</dbReference>
<dbReference type="PRINTS" id="PR00722">
    <property type="entry name" value="CHYMOTRYPSIN"/>
</dbReference>
<dbReference type="InterPro" id="IPR001254">
    <property type="entry name" value="Trypsin_dom"/>
</dbReference>
<evidence type="ECO:0000259" key="6">
    <source>
        <dbReference type="PROSITE" id="PS50240"/>
    </source>
</evidence>
<protein>
    <recommendedName>
        <fullName evidence="6">Peptidase S1 domain-containing protein</fullName>
    </recommendedName>
</protein>
<evidence type="ECO:0000313" key="7">
    <source>
        <dbReference type="EMBL" id="KAJ9597896.1"/>
    </source>
</evidence>
<dbReference type="InterPro" id="IPR043504">
    <property type="entry name" value="Peptidase_S1_PA_chymotrypsin"/>
</dbReference>
<dbReference type="GO" id="GO:0004252">
    <property type="term" value="F:serine-type endopeptidase activity"/>
    <property type="evidence" value="ECO:0007669"/>
    <property type="project" value="InterPro"/>
</dbReference>
<dbReference type="AlphaFoldDB" id="A0AAD8EPQ9"/>
<dbReference type="CDD" id="cd00190">
    <property type="entry name" value="Tryp_SPc"/>
    <property type="match status" value="1"/>
</dbReference>
<evidence type="ECO:0000256" key="2">
    <source>
        <dbReference type="ARBA" id="ARBA00022670"/>
    </source>
</evidence>
<dbReference type="FunFam" id="2.40.10.10:FF:000034">
    <property type="entry name" value="Eupolytin"/>
    <property type="match status" value="1"/>
</dbReference>
<proteinExistence type="inferred from homology"/>
<comment type="caution">
    <text evidence="7">The sequence shown here is derived from an EMBL/GenBank/DDBJ whole genome shotgun (WGS) entry which is preliminary data.</text>
</comment>
<organism evidence="7 8">
    <name type="scientific">Diploptera punctata</name>
    <name type="common">Pacific beetle cockroach</name>
    <dbReference type="NCBI Taxonomy" id="6984"/>
    <lineage>
        <taxon>Eukaryota</taxon>
        <taxon>Metazoa</taxon>
        <taxon>Ecdysozoa</taxon>
        <taxon>Arthropoda</taxon>
        <taxon>Hexapoda</taxon>
        <taxon>Insecta</taxon>
        <taxon>Pterygota</taxon>
        <taxon>Neoptera</taxon>
        <taxon>Polyneoptera</taxon>
        <taxon>Dictyoptera</taxon>
        <taxon>Blattodea</taxon>
        <taxon>Blaberoidea</taxon>
        <taxon>Blaberidae</taxon>
        <taxon>Diplopterinae</taxon>
        <taxon>Diploptera</taxon>
    </lineage>
</organism>
<gene>
    <name evidence="7" type="ORF">L9F63_011262</name>
</gene>
<dbReference type="PROSITE" id="PS50240">
    <property type="entry name" value="TRYPSIN_DOM"/>
    <property type="match status" value="1"/>
</dbReference>
<dbReference type="Gene3D" id="2.40.10.10">
    <property type="entry name" value="Trypsin-like serine proteases"/>
    <property type="match status" value="1"/>
</dbReference>
<dbReference type="Pfam" id="PF00089">
    <property type="entry name" value="Trypsin"/>
    <property type="match status" value="1"/>
</dbReference>
<keyword evidence="3" id="KW-0378">Hydrolase</keyword>
<feature type="domain" description="Peptidase S1" evidence="6">
    <location>
        <begin position="74"/>
        <end position="297"/>
    </location>
</feature>
<dbReference type="SMART" id="SM00020">
    <property type="entry name" value="Tryp_SPc"/>
    <property type="match status" value="1"/>
</dbReference>
<dbReference type="EMBL" id="JASPKZ010001579">
    <property type="protein sequence ID" value="KAJ9597896.1"/>
    <property type="molecule type" value="Genomic_DNA"/>
</dbReference>
<evidence type="ECO:0000256" key="3">
    <source>
        <dbReference type="ARBA" id="ARBA00022801"/>
    </source>
</evidence>
<sequence>AMFSQNVQLHDHRPASDIFFGLNPTFDVVFLVCSFFLQSQSSFYGAMCICQCATIMRLVYHNSVPNRRSLSGRIVGGEETEIENYPYQLSLEYFYIHNCGASIISNDWALTAAHCLQNKHKILIRLRAGSSTRGEGGTLHSASEIIVHPNHNNKTQDCDIAVIKVGEPFVYGPTIQPISLVTTEPSVGDLATVTGWGLTSVKGSLSSQLKVVFIPIIDHYECISDYLHMYSVTNNMICAANEESGQDACNADSGGPMVIGGKQVGIVSWGESCGDPKYPGVYTNIALLRDFVVNTTGIE</sequence>
<evidence type="ECO:0000256" key="1">
    <source>
        <dbReference type="ARBA" id="ARBA00007664"/>
    </source>
</evidence>
<keyword evidence="5" id="KW-1015">Disulfide bond</keyword>
<dbReference type="InterPro" id="IPR009003">
    <property type="entry name" value="Peptidase_S1_PA"/>
</dbReference>
<keyword evidence="8" id="KW-1185">Reference proteome</keyword>
<evidence type="ECO:0000256" key="5">
    <source>
        <dbReference type="ARBA" id="ARBA00023157"/>
    </source>
</evidence>
<evidence type="ECO:0000313" key="8">
    <source>
        <dbReference type="Proteomes" id="UP001233999"/>
    </source>
</evidence>
<dbReference type="PROSITE" id="PS00134">
    <property type="entry name" value="TRYPSIN_HIS"/>
    <property type="match status" value="1"/>
</dbReference>
<accession>A0AAD8EPQ9</accession>
<feature type="non-terminal residue" evidence="7">
    <location>
        <position position="299"/>
    </location>
</feature>
<name>A0AAD8EPQ9_DIPPU</name>
<comment type="similarity">
    <text evidence="1">Belongs to the peptidase S1 family.</text>
</comment>
<keyword evidence="4" id="KW-0720">Serine protease</keyword>
<dbReference type="InterPro" id="IPR018114">
    <property type="entry name" value="TRYPSIN_HIS"/>
</dbReference>
<dbReference type="PANTHER" id="PTHR24276:SF91">
    <property type="entry name" value="AT26814P-RELATED"/>
    <property type="match status" value="1"/>
</dbReference>